<dbReference type="EMBL" id="MU790725">
    <property type="protein sequence ID" value="KAJ3994082.1"/>
    <property type="molecule type" value="Genomic_DNA"/>
</dbReference>
<dbReference type="InterPro" id="IPR017853">
    <property type="entry name" value="GH"/>
</dbReference>
<dbReference type="InterPro" id="IPR058655">
    <property type="entry name" value="Mok11-14/Ags1-like"/>
</dbReference>
<reference evidence="4" key="1">
    <citation type="submission" date="2022-08" db="EMBL/GenBank/DDBJ databases">
        <authorList>
            <consortium name="DOE Joint Genome Institute"/>
            <person name="Min B."/>
            <person name="Riley R."/>
            <person name="Sierra-Patev S."/>
            <person name="Naranjo-Ortiz M."/>
            <person name="Looney B."/>
            <person name="Konkel Z."/>
            <person name="Slot J.C."/>
            <person name="Sakamoto Y."/>
            <person name="Steenwyk J.L."/>
            <person name="Rokas A."/>
            <person name="Carro J."/>
            <person name="Camarero S."/>
            <person name="Ferreira P."/>
            <person name="Molpeceres G."/>
            <person name="Ruiz-Duenas F.J."/>
            <person name="Serrano A."/>
            <person name="Henrissat B."/>
            <person name="Drula E."/>
            <person name="Hughes K.W."/>
            <person name="Mata J.L."/>
            <person name="Ishikawa N.K."/>
            <person name="Vargas-Isla R."/>
            <person name="Ushijima S."/>
            <person name="Smith C.A."/>
            <person name="Ahrendt S."/>
            <person name="Andreopoulos W."/>
            <person name="He G."/>
            <person name="Labutti K."/>
            <person name="Lipzen A."/>
            <person name="Ng V."/>
            <person name="Sandor L."/>
            <person name="Barry K."/>
            <person name="Martinez A.T."/>
            <person name="Xiao Y."/>
            <person name="Gibbons J.G."/>
            <person name="Terashima K."/>
            <person name="Hibbett D.S."/>
            <person name="Grigoriev I.V."/>
        </authorList>
    </citation>
    <scope>NUCLEOTIDE SEQUENCE</scope>
    <source>
        <strain evidence="4">TFB10827</strain>
    </source>
</reference>
<feature type="signal peptide" evidence="2">
    <location>
        <begin position="1"/>
        <end position="18"/>
    </location>
</feature>
<comment type="caution">
    <text evidence="4">The sequence shown here is derived from an EMBL/GenBank/DDBJ whole genome shotgun (WGS) entry which is preliminary data.</text>
</comment>
<dbReference type="GO" id="GO:0016787">
    <property type="term" value="F:hydrolase activity"/>
    <property type="evidence" value="ECO:0007669"/>
    <property type="project" value="UniProtKB-KW"/>
</dbReference>
<dbReference type="SUPFAM" id="SSF51445">
    <property type="entry name" value="(Trans)glycosidases"/>
    <property type="match status" value="1"/>
</dbReference>
<gene>
    <name evidence="4" type="ORF">F5050DRAFT_1713990</name>
</gene>
<keyword evidence="4" id="KW-0378">Hydrolase</keyword>
<feature type="region of interest" description="Disordered" evidence="1">
    <location>
        <begin position="79"/>
        <end position="104"/>
    </location>
</feature>
<evidence type="ECO:0000313" key="5">
    <source>
        <dbReference type="Proteomes" id="UP001163828"/>
    </source>
</evidence>
<feature type="chain" id="PRO_5046851674" evidence="2">
    <location>
        <begin position="19"/>
        <end position="210"/>
    </location>
</feature>
<protein>
    <submittedName>
        <fullName evidence="4">Glycoside hydrolase superfamily</fullName>
    </submittedName>
</protein>
<keyword evidence="2" id="KW-0732">Signal</keyword>
<dbReference type="Gene3D" id="3.20.20.80">
    <property type="entry name" value="Glycosidases"/>
    <property type="match status" value="1"/>
</dbReference>
<dbReference type="Proteomes" id="UP001163828">
    <property type="component" value="Unassembled WGS sequence"/>
</dbReference>
<dbReference type="InterPro" id="IPR006047">
    <property type="entry name" value="GH13_cat_dom"/>
</dbReference>
<evidence type="ECO:0000313" key="4">
    <source>
        <dbReference type="EMBL" id="KAJ3994082.1"/>
    </source>
</evidence>
<name>A0ABQ8Q6D9_9AGAR</name>
<evidence type="ECO:0000259" key="3">
    <source>
        <dbReference type="Pfam" id="PF00128"/>
    </source>
</evidence>
<dbReference type="Pfam" id="PF00128">
    <property type="entry name" value="Alpha-amylase"/>
    <property type="match status" value="1"/>
</dbReference>
<dbReference type="PANTHER" id="PTHR47182">
    <property type="entry name" value="CELL WALL ALPHA-1,3-GLUCAN SYNTHASE AGS1-RELATED"/>
    <property type="match status" value="1"/>
</dbReference>
<proteinExistence type="predicted"/>
<evidence type="ECO:0000256" key="2">
    <source>
        <dbReference type="SAM" id="SignalP"/>
    </source>
</evidence>
<feature type="domain" description="Glycosyl hydrolase family 13 catalytic" evidence="3">
    <location>
        <begin position="79"/>
        <end position="176"/>
    </location>
</feature>
<accession>A0ABQ8Q6D9</accession>
<keyword evidence="5" id="KW-1185">Reference proteome</keyword>
<dbReference type="PANTHER" id="PTHR47182:SF3">
    <property type="entry name" value="CELL WALL ALPHA-1,3-GLUCAN SYNTHASE MOK14"/>
    <property type="match status" value="1"/>
</dbReference>
<organism evidence="4 5">
    <name type="scientific">Lentinula boryana</name>
    <dbReference type="NCBI Taxonomy" id="40481"/>
    <lineage>
        <taxon>Eukaryota</taxon>
        <taxon>Fungi</taxon>
        <taxon>Dikarya</taxon>
        <taxon>Basidiomycota</taxon>
        <taxon>Agaricomycotina</taxon>
        <taxon>Agaricomycetes</taxon>
        <taxon>Agaricomycetidae</taxon>
        <taxon>Agaricales</taxon>
        <taxon>Marasmiineae</taxon>
        <taxon>Omphalotaceae</taxon>
        <taxon>Lentinula</taxon>
    </lineage>
</organism>
<evidence type="ECO:0000256" key="1">
    <source>
        <dbReference type="SAM" id="MobiDB-lite"/>
    </source>
</evidence>
<sequence length="210" mass="23316">MRPTLWVLSPFVFKLCYGSPYNPLLTSYNLNTNQTATSPLYYHTNRSNTTYTPSPQNWRSLPIYTVLLDKLSNGDPTNDDFFQTPFESDPGSPGSSGGGTQLRFGGDIKGLGDERVLDYLEGMGVGVVYVAGTVFVNEVWEGDGYSPLDFSVIDPHWGTWEDWVEVVDRVHGRGMNGQLKGHKNLLKGTFEGIEQVGTTFGSMNCKVLVW</sequence>